<feature type="chain" id="PRO_5012546556" description="DUF4402 domain-containing protein" evidence="1">
    <location>
        <begin position="19"/>
        <end position="148"/>
    </location>
</feature>
<proteinExistence type="predicted"/>
<sequence length="148" mass="15706">MIKPILLLSAFYSVNALSQVTVLEPLSFGTIVVVENTPSSSITLLPSGTSSGTNIHIMRNGYPAELLFEGFGARVQINITDSGVHQPLTRINGGTAFTLDNIIYANSIVTNAYGMATLKIGGQLSASGDGQLYLDDNYSTTVEITIAY</sequence>
<feature type="signal peptide" evidence="1">
    <location>
        <begin position="1"/>
        <end position="18"/>
    </location>
</feature>
<evidence type="ECO:0008006" key="4">
    <source>
        <dbReference type="Google" id="ProtNLM"/>
    </source>
</evidence>
<name>A0A1Q2GZH6_9GAMM</name>
<dbReference type="KEGG" id="paln:B0W48_12220"/>
<evidence type="ECO:0000313" key="3">
    <source>
        <dbReference type="Proteomes" id="UP000188243"/>
    </source>
</evidence>
<keyword evidence="1" id="KW-0732">Signal</keyword>
<dbReference type="AlphaFoldDB" id="A0A1Q2GZH6"/>
<dbReference type="Pfam" id="PF14352">
    <property type="entry name" value="DUF4402"/>
    <property type="match status" value="1"/>
</dbReference>
<dbReference type="InterPro" id="IPR025514">
    <property type="entry name" value="DUF4402"/>
</dbReference>
<evidence type="ECO:0000256" key="1">
    <source>
        <dbReference type="SAM" id="SignalP"/>
    </source>
</evidence>
<dbReference type="RefSeq" id="WP_077537185.1">
    <property type="nucleotide sequence ID" value="NZ_CP019628.1"/>
</dbReference>
<accession>A0A1Q2GZH6</accession>
<organism evidence="2 3">
    <name type="scientific">Pseudoalteromonas aliena</name>
    <dbReference type="NCBI Taxonomy" id="247523"/>
    <lineage>
        <taxon>Bacteria</taxon>
        <taxon>Pseudomonadati</taxon>
        <taxon>Pseudomonadota</taxon>
        <taxon>Gammaproteobacteria</taxon>
        <taxon>Alteromonadales</taxon>
        <taxon>Pseudoalteromonadaceae</taxon>
        <taxon>Pseudoalteromonas</taxon>
    </lineage>
</organism>
<dbReference type="STRING" id="247523.B0W48_12220"/>
<dbReference type="EMBL" id="CP019628">
    <property type="protein sequence ID" value="AQQ00497.1"/>
    <property type="molecule type" value="Genomic_DNA"/>
</dbReference>
<dbReference type="Proteomes" id="UP000188243">
    <property type="component" value="Chromosome"/>
</dbReference>
<reference evidence="2 3" key="1">
    <citation type="submission" date="2017-02" db="EMBL/GenBank/DDBJ databases">
        <title>Complete genome sequence of the cold-active Pseudoalteromonas aliena strain EH1 isolated from Arctic seawater.</title>
        <authorList>
            <person name="Kim E."/>
            <person name="Heo E."/>
            <person name="Kim H."/>
            <person name="Kim D."/>
        </authorList>
    </citation>
    <scope>NUCLEOTIDE SEQUENCE [LARGE SCALE GENOMIC DNA]</scope>
    <source>
        <strain evidence="2 3">EH1</strain>
    </source>
</reference>
<protein>
    <recommendedName>
        <fullName evidence="4">DUF4402 domain-containing protein</fullName>
    </recommendedName>
</protein>
<gene>
    <name evidence="2" type="ORF">B0W48_12220</name>
</gene>
<evidence type="ECO:0000313" key="2">
    <source>
        <dbReference type="EMBL" id="AQQ00497.1"/>
    </source>
</evidence>